<dbReference type="Proteomes" id="UP000315403">
    <property type="component" value="Unassembled WGS sequence"/>
</dbReference>
<dbReference type="PANTHER" id="PTHR35272:SF4">
    <property type="entry name" value="THIOL:DISULFIDE INTERCHANGE PROTEIN DSBG"/>
    <property type="match status" value="1"/>
</dbReference>
<dbReference type="SUPFAM" id="SSF52833">
    <property type="entry name" value="Thioredoxin-like"/>
    <property type="match status" value="1"/>
</dbReference>
<dbReference type="Gene3D" id="3.40.30.10">
    <property type="entry name" value="Glutaredoxin"/>
    <property type="match status" value="1"/>
</dbReference>
<accession>A0A543Q4S7</accession>
<evidence type="ECO:0000313" key="3">
    <source>
        <dbReference type="Proteomes" id="UP000315403"/>
    </source>
</evidence>
<name>A0A543Q4S7_ACITH</name>
<dbReference type="AlphaFoldDB" id="A0A543Q4S7"/>
<organism evidence="2 3">
    <name type="scientific">Acidithiobacillus thiooxidans ATCC 19377</name>
    <dbReference type="NCBI Taxonomy" id="637390"/>
    <lineage>
        <taxon>Bacteria</taxon>
        <taxon>Pseudomonadati</taxon>
        <taxon>Pseudomonadota</taxon>
        <taxon>Acidithiobacillia</taxon>
        <taxon>Acidithiobacillales</taxon>
        <taxon>Acidithiobacillaceae</taxon>
        <taxon>Acidithiobacillus</taxon>
    </lineage>
</organism>
<feature type="domain" description="Thioredoxin-like fold" evidence="1">
    <location>
        <begin position="69"/>
        <end position="189"/>
    </location>
</feature>
<comment type="caution">
    <text evidence="2">The sequence shown here is derived from an EMBL/GenBank/DDBJ whole genome shotgun (WGS) entry which is preliminary data.</text>
</comment>
<proteinExistence type="predicted"/>
<dbReference type="PANTHER" id="PTHR35272">
    <property type="entry name" value="THIOL:DISULFIDE INTERCHANGE PROTEIN DSBC-RELATED"/>
    <property type="match status" value="1"/>
</dbReference>
<sequence length="210" mass="23146">MFSSVLMSKKSWLYSIGLAFSMTLMTSGFSPSGQASTLGQMAASFAPKRTVASSAQIWQRLNHARWFVQGSGPHIIYLIFDPNCPYCHLLIQELQSLIKPDQLSIRYVPVGFLEPSSTGKAAAILEAKNPLKALWENEKGFTEKGHDGAIQEILPSTATEKALKNNLSILEATGQKTVPTMLYMDSHNQPQIVWQVLDAKNLAQTLKGLH</sequence>
<dbReference type="InterPro" id="IPR012336">
    <property type="entry name" value="Thioredoxin-like_fold"/>
</dbReference>
<protein>
    <submittedName>
        <fullName evidence="2">Thiol:disulfide interchange protein DsbG</fullName>
    </submittedName>
</protein>
<dbReference type="InterPro" id="IPR051470">
    <property type="entry name" value="Thiol:disulfide_interchange"/>
</dbReference>
<evidence type="ECO:0000259" key="1">
    <source>
        <dbReference type="Pfam" id="PF13098"/>
    </source>
</evidence>
<dbReference type="EMBL" id="SZUV01000001">
    <property type="protein sequence ID" value="TQN51322.1"/>
    <property type="molecule type" value="Genomic_DNA"/>
</dbReference>
<evidence type="ECO:0000313" key="2">
    <source>
        <dbReference type="EMBL" id="TQN51322.1"/>
    </source>
</evidence>
<reference evidence="2 3" key="1">
    <citation type="submission" date="2019-03" db="EMBL/GenBank/DDBJ databases">
        <title>New insights into Acidothiobacillus thiooxidans sulfur metabolism through coupled gene expression, solution geochemistry, microscopy and spectroscopy analyses.</title>
        <authorList>
            <person name="Camacho D."/>
            <person name="Frazao R."/>
            <person name="Fouillen A."/>
            <person name="Nanci A."/>
            <person name="Lang B.F."/>
            <person name="Apte S.C."/>
            <person name="Baron C."/>
            <person name="Warren L.A."/>
        </authorList>
    </citation>
    <scope>NUCLEOTIDE SEQUENCE [LARGE SCALE GENOMIC DNA]</scope>
    <source>
        <strain evidence="2 3">ATCC 19377</strain>
    </source>
</reference>
<dbReference type="InterPro" id="IPR036249">
    <property type="entry name" value="Thioredoxin-like_sf"/>
</dbReference>
<gene>
    <name evidence="2" type="primary">dsbG_2</name>
    <name evidence="2" type="ORF">DLNHIDIE_01194</name>
</gene>
<dbReference type="Pfam" id="PF13098">
    <property type="entry name" value="Thioredoxin_2"/>
    <property type="match status" value="1"/>
</dbReference>